<evidence type="ECO:0000256" key="2">
    <source>
        <dbReference type="ARBA" id="ARBA00022485"/>
    </source>
</evidence>
<dbReference type="EC" id="1.97.1.-" evidence="9"/>
<keyword evidence="2" id="KW-0004">4Fe-4S</keyword>
<dbReference type="AlphaFoldDB" id="A0A1M5Y3E2"/>
<evidence type="ECO:0000256" key="5">
    <source>
        <dbReference type="ARBA" id="ARBA00023004"/>
    </source>
</evidence>
<reference evidence="9 10" key="1">
    <citation type="submission" date="2016-11" db="EMBL/GenBank/DDBJ databases">
        <authorList>
            <person name="Jaros S."/>
            <person name="Januszkiewicz K."/>
            <person name="Wedrychowicz H."/>
        </authorList>
    </citation>
    <scope>NUCLEOTIDE SEQUENCE [LARGE SCALE GENOMIC DNA]</scope>
    <source>
        <strain evidence="9 10">CECT 7868</strain>
    </source>
</reference>
<keyword evidence="6" id="KW-0411">Iron-sulfur</keyword>
<keyword evidence="4" id="KW-0479">Metal-binding</keyword>
<organism evidence="9 10">
    <name type="scientific">Vibrio aerogenes CECT 7868</name>
    <dbReference type="NCBI Taxonomy" id="1216006"/>
    <lineage>
        <taxon>Bacteria</taxon>
        <taxon>Pseudomonadati</taxon>
        <taxon>Pseudomonadota</taxon>
        <taxon>Gammaproteobacteria</taxon>
        <taxon>Vibrionales</taxon>
        <taxon>Vibrionaceae</taxon>
        <taxon>Vibrio</taxon>
    </lineage>
</organism>
<feature type="domain" description="4Fe-4S ferredoxin-type" evidence="7">
    <location>
        <begin position="141"/>
        <end position="171"/>
    </location>
</feature>
<dbReference type="InterPro" id="IPR034457">
    <property type="entry name" value="Organic_radical-activating"/>
</dbReference>
<dbReference type="SUPFAM" id="SSF102114">
    <property type="entry name" value="Radical SAM enzymes"/>
    <property type="match status" value="1"/>
</dbReference>
<dbReference type="Pfam" id="PF13237">
    <property type="entry name" value="Fer4_10"/>
    <property type="match status" value="1"/>
</dbReference>
<keyword evidence="3" id="KW-0949">S-adenosyl-L-methionine</keyword>
<name>A0A1M5Y3E2_9VIBR</name>
<dbReference type="SFLD" id="SFLDS00029">
    <property type="entry name" value="Radical_SAM"/>
    <property type="match status" value="1"/>
</dbReference>
<dbReference type="NCBIfam" id="TIGR02494">
    <property type="entry name" value="PFLE_PFLC"/>
    <property type="match status" value="1"/>
</dbReference>
<feature type="domain" description="Radical SAM core" evidence="8">
    <location>
        <begin position="81"/>
        <end position="364"/>
    </location>
</feature>
<accession>A0A1M5Y3E2</accession>
<keyword evidence="9" id="KW-0560">Oxidoreductase</keyword>
<dbReference type="InterPro" id="IPR007197">
    <property type="entry name" value="rSAM"/>
</dbReference>
<dbReference type="InterPro" id="IPR017900">
    <property type="entry name" value="4Fe4S_Fe_S_CS"/>
</dbReference>
<dbReference type="Gene3D" id="3.20.20.70">
    <property type="entry name" value="Aldolase class I"/>
    <property type="match status" value="1"/>
</dbReference>
<keyword evidence="5" id="KW-0408">Iron</keyword>
<dbReference type="SFLD" id="SFLDG01118">
    <property type="entry name" value="activating_enzymes__group_2"/>
    <property type="match status" value="1"/>
</dbReference>
<dbReference type="SUPFAM" id="SSF54862">
    <property type="entry name" value="4Fe-4S ferredoxins"/>
    <property type="match status" value="1"/>
</dbReference>
<evidence type="ECO:0000256" key="4">
    <source>
        <dbReference type="ARBA" id="ARBA00022723"/>
    </source>
</evidence>
<evidence type="ECO:0000256" key="6">
    <source>
        <dbReference type="ARBA" id="ARBA00023014"/>
    </source>
</evidence>
<dbReference type="STRING" id="1216006.VA7868_01468"/>
<dbReference type="InterPro" id="IPR040074">
    <property type="entry name" value="BssD/PflA/YjjW"/>
</dbReference>
<dbReference type="GO" id="GO:0016491">
    <property type="term" value="F:oxidoreductase activity"/>
    <property type="evidence" value="ECO:0007669"/>
    <property type="project" value="UniProtKB-KW"/>
</dbReference>
<dbReference type="InterPro" id="IPR013785">
    <property type="entry name" value="Aldolase_TIM"/>
</dbReference>
<dbReference type="PANTHER" id="PTHR30352:SF4">
    <property type="entry name" value="PYRUVATE FORMATE-LYASE 2-ACTIVATING ENZYME"/>
    <property type="match status" value="1"/>
</dbReference>
<gene>
    <name evidence="9" type="primary">hpdA</name>
    <name evidence="9" type="ORF">VA7868_01468</name>
</gene>
<evidence type="ECO:0000256" key="3">
    <source>
        <dbReference type="ARBA" id="ARBA00022691"/>
    </source>
</evidence>
<dbReference type="Proteomes" id="UP000184608">
    <property type="component" value="Unassembled WGS sequence"/>
</dbReference>
<dbReference type="PROSITE" id="PS51918">
    <property type="entry name" value="RADICAL_SAM"/>
    <property type="match status" value="1"/>
</dbReference>
<dbReference type="InterPro" id="IPR017896">
    <property type="entry name" value="4Fe4S_Fe-S-bd"/>
</dbReference>
<proteinExistence type="predicted"/>
<dbReference type="EMBL" id="FQXZ01000014">
    <property type="protein sequence ID" value="SHI06547.1"/>
    <property type="molecule type" value="Genomic_DNA"/>
</dbReference>
<dbReference type="OrthoDB" id="9782387at2"/>
<keyword evidence="10" id="KW-1185">Reference proteome</keyword>
<dbReference type="SFLD" id="SFLDG01066">
    <property type="entry name" value="organic_radical-activating_enz"/>
    <property type="match status" value="1"/>
</dbReference>
<evidence type="ECO:0000259" key="8">
    <source>
        <dbReference type="PROSITE" id="PS51918"/>
    </source>
</evidence>
<dbReference type="GO" id="GO:0046872">
    <property type="term" value="F:metal ion binding"/>
    <property type="evidence" value="ECO:0007669"/>
    <property type="project" value="UniProtKB-KW"/>
</dbReference>
<dbReference type="GO" id="GO:0051539">
    <property type="term" value="F:4 iron, 4 sulfur cluster binding"/>
    <property type="evidence" value="ECO:0007669"/>
    <property type="project" value="UniProtKB-KW"/>
</dbReference>
<feature type="domain" description="4Fe-4S ferredoxin-type" evidence="7">
    <location>
        <begin position="112"/>
        <end position="140"/>
    </location>
</feature>
<evidence type="ECO:0000259" key="7">
    <source>
        <dbReference type="PROSITE" id="PS51379"/>
    </source>
</evidence>
<protein>
    <submittedName>
        <fullName evidence="9">4-hydroxyphenylacetate decarboxylase activating enzyme</fullName>
        <ecNumber evidence="9">1.97.1.-</ecNumber>
    </submittedName>
</protein>
<dbReference type="PROSITE" id="PS51379">
    <property type="entry name" value="4FE4S_FER_2"/>
    <property type="match status" value="2"/>
</dbReference>
<evidence type="ECO:0000313" key="10">
    <source>
        <dbReference type="Proteomes" id="UP000184608"/>
    </source>
</evidence>
<dbReference type="PANTHER" id="PTHR30352">
    <property type="entry name" value="PYRUVATE FORMATE-LYASE-ACTIVATING ENZYME"/>
    <property type="match status" value="1"/>
</dbReference>
<evidence type="ECO:0000313" key="9">
    <source>
        <dbReference type="EMBL" id="SHI06547.1"/>
    </source>
</evidence>
<sequence length="371" mass="42032">MCRLSQTDVALPVSDIENKRREFSQGVCSEECLAEETDNYSGAGLLSPDKTSTRDEVILATLRHESDEIISYFDLSFQSVYDGPGVRVVVFMQGCHADCVWCHSPHARPASSPVLFFEQRCTSCRRCEAVCPGYVHKFQENRHVLNRENCIQCGQCIEACPQSSAYQSVSTLSLPTTQMPVGLLFQNISPHLNMIKRFGGITLSGGEALLQKKAAIQLLSLCKAAGIHTAIETSGLLPAKLYRDLDELVDCWLYGMRFTTNYPHKDHTRLIERSMAEIAKYHTDILYRIPVVPGHTDTDWYLNKCLGLLTQYQSERIFLSPWNVHTSHYYQASGIREKMPLPDAEQCRQSEQKIRDFFQHHQIEIADISTC</sequence>
<dbReference type="Gene3D" id="3.30.70.20">
    <property type="match status" value="1"/>
</dbReference>
<evidence type="ECO:0000256" key="1">
    <source>
        <dbReference type="ARBA" id="ARBA00001966"/>
    </source>
</evidence>
<dbReference type="InterPro" id="IPR058240">
    <property type="entry name" value="rSAM_sf"/>
</dbReference>
<dbReference type="PROSITE" id="PS00198">
    <property type="entry name" value="4FE4S_FER_1"/>
    <property type="match status" value="1"/>
</dbReference>
<comment type="cofactor">
    <cofactor evidence="1">
        <name>[4Fe-4S] cluster</name>
        <dbReference type="ChEBI" id="CHEBI:49883"/>
    </cofactor>
</comment>
<dbReference type="RefSeq" id="WP_084193281.1">
    <property type="nucleotide sequence ID" value="NZ_FQXZ01000014.1"/>
</dbReference>